<feature type="domain" description="Protein kinase" evidence="11">
    <location>
        <begin position="110"/>
        <end position="379"/>
    </location>
</feature>
<dbReference type="CDD" id="cd05581">
    <property type="entry name" value="STKc_PDK1"/>
    <property type="match status" value="1"/>
</dbReference>
<dbReference type="GO" id="GO:0035556">
    <property type="term" value="P:intracellular signal transduction"/>
    <property type="evidence" value="ECO:0007669"/>
    <property type="project" value="TreeGrafter"/>
</dbReference>
<dbReference type="PANTHER" id="PTHR24356">
    <property type="entry name" value="SERINE/THREONINE-PROTEIN KINASE"/>
    <property type="match status" value="1"/>
</dbReference>
<comment type="catalytic activity">
    <reaction evidence="9">
        <text>L-seryl-[protein] + ATP = O-phospho-L-seryl-[protein] + ADP + H(+)</text>
        <dbReference type="Rhea" id="RHEA:17989"/>
        <dbReference type="Rhea" id="RHEA-COMP:9863"/>
        <dbReference type="Rhea" id="RHEA-COMP:11604"/>
        <dbReference type="ChEBI" id="CHEBI:15378"/>
        <dbReference type="ChEBI" id="CHEBI:29999"/>
        <dbReference type="ChEBI" id="CHEBI:30616"/>
        <dbReference type="ChEBI" id="CHEBI:83421"/>
        <dbReference type="ChEBI" id="CHEBI:456216"/>
        <dbReference type="EC" id="2.7.11.1"/>
    </reaction>
</comment>
<dbReference type="AlphaFoldDB" id="A0A1R1PBT0"/>
<evidence type="ECO:0000313" key="13">
    <source>
        <dbReference type="Proteomes" id="UP000188320"/>
    </source>
</evidence>
<comment type="similarity">
    <text evidence="1">Belongs to the protein kinase superfamily. AGC Ser/Thr protein kinase family. PDPK1 subfamily.</text>
</comment>
<keyword evidence="13" id="KW-1185">Reference proteome</keyword>
<dbReference type="PROSITE" id="PS00108">
    <property type="entry name" value="PROTEIN_KINASE_ST"/>
    <property type="match status" value="1"/>
</dbReference>
<keyword evidence="6 12" id="KW-0418">Kinase</keyword>
<feature type="binding site" evidence="10">
    <location>
        <position position="139"/>
    </location>
    <ligand>
        <name>ATP</name>
        <dbReference type="ChEBI" id="CHEBI:30616"/>
    </ligand>
</feature>
<dbReference type="PANTHER" id="PTHR24356:SF163">
    <property type="entry name" value="3-PHOSPHOINOSITIDE-DEPENDENT PROTEIN KINASE 1-RELATED"/>
    <property type="match status" value="1"/>
</dbReference>
<evidence type="ECO:0000256" key="2">
    <source>
        <dbReference type="ARBA" id="ARBA00012513"/>
    </source>
</evidence>
<dbReference type="SUPFAM" id="SSF56112">
    <property type="entry name" value="Protein kinase-like (PK-like)"/>
    <property type="match status" value="1"/>
</dbReference>
<evidence type="ECO:0000256" key="10">
    <source>
        <dbReference type="PROSITE-ProRule" id="PRU10141"/>
    </source>
</evidence>
<evidence type="ECO:0000256" key="4">
    <source>
        <dbReference type="ARBA" id="ARBA00022679"/>
    </source>
</evidence>
<evidence type="ECO:0000256" key="3">
    <source>
        <dbReference type="ARBA" id="ARBA00022527"/>
    </source>
</evidence>
<sequence length="553" mass="61759">MEESSEQRNGRVAELVKSYTNQINRVSVDEKDARIANDCFLGTKKNIGENEGGEGFYKIKSEPARATSPPPMTTNESRAMNAAAEQSPFVEQVKVKERGRETRKRTVKDFFFGRTLGEGSYSTVVEATEVETEKIYAAKILDKRHIIKEKKTKYVTIERNVLHKLRHPFIVRLHYAFQDKQSLYFILDLAANGELLSWVRKYGGLSEPVAKHYMAELILAVEYMHQNGVVHRDLKPENILLGSDMHILIADFGTAKLLGENDGSRTNSFVGTAEYVSPELLMDRQEANIRGSDIWALGCIAYQLLAGRPPFKATNEYQTFQKILKNEYEFPPHFSVHAKDFIRRILVLDPNYRLGCCFFKDSDPDTIPNFDDLKSHPFFTGIDWSNLSNSNPPQMSGLLSDSSSKKLSTLNVSRVSIDNFSVISDIKNSPVHLVFNKSSVVPNGKTAVSLSPFQPVSIAAPTSLYVTPASSPNVDYIDAVSFAPKNNNNSNNPICKEYSSSTSPIHIEYPTGSNNNNAYAPQKKYTSSSSSSLSSCLATLKDIFSCSWCKNSS</sequence>
<gene>
    <name evidence="12" type="ORF">AX774_g8198</name>
</gene>
<evidence type="ECO:0000259" key="11">
    <source>
        <dbReference type="PROSITE" id="PS50011"/>
    </source>
</evidence>
<evidence type="ECO:0000256" key="1">
    <source>
        <dbReference type="ARBA" id="ARBA00010006"/>
    </source>
</evidence>
<dbReference type="InterPro" id="IPR008271">
    <property type="entry name" value="Ser/Thr_kinase_AS"/>
</dbReference>
<keyword evidence="5 10" id="KW-0547">Nucleotide-binding</keyword>
<dbReference type="Gene3D" id="1.10.510.10">
    <property type="entry name" value="Transferase(Phosphotransferase) domain 1"/>
    <property type="match status" value="1"/>
</dbReference>
<dbReference type="EC" id="2.7.11.1" evidence="2"/>
<dbReference type="Proteomes" id="UP000188320">
    <property type="component" value="Unassembled WGS sequence"/>
</dbReference>
<accession>A0A1R1PBT0</accession>
<dbReference type="InterPro" id="IPR000719">
    <property type="entry name" value="Prot_kinase_dom"/>
</dbReference>
<keyword evidence="4" id="KW-0808">Transferase</keyword>
<dbReference type="OrthoDB" id="347657at2759"/>
<dbReference type="Pfam" id="PF00069">
    <property type="entry name" value="Pkinase"/>
    <property type="match status" value="1"/>
</dbReference>
<dbReference type="InterPro" id="IPR039046">
    <property type="entry name" value="PDPK1"/>
</dbReference>
<dbReference type="InterPro" id="IPR050236">
    <property type="entry name" value="Ser_Thr_kinase_AGC"/>
</dbReference>
<dbReference type="InterPro" id="IPR017441">
    <property type="entry name" value="Protein_kinase_ATP_BS"/>
</dbReference>
<dbReference type="FunFam" id="3.30.200.20:FF:000191">
    <property type="entry name" value="3-phosphoinositide-dependent protein kinase 2-like"/>
    <property type="match status" value="1"/>
</dbReference>
<dbReference type="InterPro" id="IPR011009">
    <property type="entry name" value="Kinase-like_dom_sf"/>
</dbReference>
<dbReference type="SMART" id="SM00220">
    <property type="entry name" value="S_TKc"/>
    <property type="match status" value="1"/>
</dbReference>
<evidence type="ECO:0000256" key="8">
    <source>
        <dbReference type="ARBA" id="ARBA00047899"/>
    </source>
</evidence>
<protein>
    <recommendedName>
        <fullName evidence="2">non-specific serine/threonine protein kinase</fullName>
        <ecNumber evidence="2">2.7.11.1</ecNumber>
    </recommendedName>
</protein>
<dbReference type="FunFam" id="1.10.510.10:FF:000534">
    <property type="entry name" value="Serine/threonine-protein kinase PKH2"/>
    <property type="match status" value="1"/>
</dbReference>
<evidence type="ECO:0000256" key="6">
    <source>
        <dbReference type="ARBA" id="ARBA00022777"/>
    </source>
</evidence>
<keyword evidence="7 10" id="KW-0067">ATP-binding</keyword>
<dbReference type="GO" id="GO:0004674">
    <property type="term" value="F:protein serine/threonine kinase activity"/>
    <property type="evidence" value="ECO:0007669"/>
    <property type="project" value="UniProtKB-KW"/>
</dbReference>
<reference evidence="13" key="1">
    <citation type="submission" date="2017-01" db="EMBL/GenBank/DDBJ databases">
        <authorList>
            <person name="Wang Y."/>
            <person name="White M."/>
            <person name="Kvist S."/>
            <person name="Moncalvo J.-M."/>
        </authorList>
    </citation>
    <scope>NUCLEOTIDE SEQUENCE [LARGE SCALE GENOMIC DNA]</scope>
    <source>
        <strain evidence="13">COL-18-3</strain>
    </source>
</reference>
<name>A0A1R1PBT0_ZANCU</name>
<evidence type="ECO:0000256" key="7">
    <source>
        <dbReference type="ARBA" id="ARBA00022840"/>
    </source>
</evidence>
<keyword evidence="3" id="KW-0723">Serine/threonine-protein kinase</keyword>
<evidence type="ECO:0000313" key="12">
    <source>
        <dbReference type="EMBL" id="OMH78410.1"/>
    </source>
</evidence>
<evidence type="ECO:0000256" key="9">
    <source>
        <dbReference type="ARBA" id="ARBA00048679"/>
    </source>
</evidence>
<proteinExistence type="inferred from homology"/>
<dbReference type="PROSITE" id="PS50011">
    <property type="entry name" value="PROTEIN_KINASE_DOM"/>
    <property type="match status" value="1"/>
</dbReference>
<dbReference type="GO" id="GO:0005524">
    <property type="term" value="F:ATP binding"/>
    <property type="evidence" value="ECO:0007669"/>
    <property type="project" value="UniProtKB-UniRule"/>
</dbReference>
<comment type="catalytic activity">
    <reaction evidence="8">
        <text>L-threonyl-[protein] + ATP = O-phospho-L-threonyl-[protein] + ADP + H(+)</text>
        <dbReference type="Rhea" id="RHEA:46608"/>
        <dbReference type="Rhea" id="RHEA-COMP:11060"/>
        <dbReference type="Rhea" id="RHEA-COMP:11605"/>
        <dbReference type="ChEBI" id="CHEBI:15378"/>
        <dbReference type="ChEBI" id="CHEBI:30013"/>
        <dbReference type="ChEBI" id="CHEBI:30616"/>
        <dbReference type="ChEBI" id="CHEBI:61977"/>
        <dbReference type="ChEBI" id="CHEBI:456216"/>
        <dbReference type="EC" id="2.7.11.1"/>
    </reaction>
</comment>
<dbReference type="Gene3D" id="3.30.200.20">
    <property type="entry name" value="Phosphorylase Kinase, domain 1"/>
    <property type="match status" value="1"/>
</dbReference>
<organism evidence="12 13">
    <name type="scientific">Zancudomyces culisetae</name>
    <name type="common">Gut fungus</name>
    <name type="synonym">Smittium culisetae</name>
    <dbReference type="NCBI Taxonomy" id="1213189"/>
    <lineage>
        <taxon>Eukaryota</taxon>
        <taxon>Fungi</taxon>
        <taxon>Fungi incertae sedis</taxon>
        <taxon>Zoopagomycota</taxon>
        <taxon>Kickxellomycotina</taxon>
        <taxon>Harpellomycetes</taxon>
        <taxon>Harpellales</taxon>
        <taxon>Legeriomycetaceae</taxon>
        <taxon>Zancudomyces</taxon>
    </lineage>
</organism>
<evidence type="ECO:0000256" key="5">
    <source>
        <dbReference type="ARBA" id="ARBA00022741"/>
    </source>
</evidence>
<dbReference type="EMBL" id="LSSK01001931">
    <property type="protein sequence ID" value="OMH78410.1"/>
    <property type="molecule type" value="Genomic_DNA"/>
</dbReference>
<comment type="caution">
    <text evidence="12">The sequence shown here is derived from an EMBL/GenBank/DDBJ whole genome shotgun (WGS) entry which is preliminary data.</text>
</comment>
<dbReference type="PROSITE" id="PS00107">
    <property type="entry name" value="PROTEIN_KINASE_ATP"/>
    <property type="match status" value="1"/>
</dbReference>